<evidence type="ECO:0000313" key="4">
    <source>
        <dbReference type="EMBL" id="MFC0624357.1"/>
    </source>
</evidence>
<dbReference type="Gene3D" id="1.50.10.10">
    <property type="match status" value="1"/>
</dbReference>
<evidence type="ECO:0000313" key="5">
    <source>
        <dbReference type="Proteomes" id="UP001589890"/>
    </source>
</evidence>
<feature type="compositionally biased region" description="Low complexity" evidence="1">
    <location>
        <begin position="130"/>
        <end position="140"/>
    </location>
</feature>
<dbReference type="Proteomes" id="UP001589890">
    <property type="component" value="Unassembled WGS sequence"/>
</dbReference>
<proteinExistence type="predicted"/>
<organism evidence="4 5">
    <name type="scientific">Kribbella deserti</name>
    <dbReference type="NCBI Taxonomy" id="1926257"/>
    <lineage>
        <taxon>Bacteria</taxon>
        <taxon>Bacillati</taxon>
        <taxon>Actinomycetota</taxon>
        <taxon>Actinomycetes</taxon>
        <taxon>Propionibacteriales</taxon>
        <taxon>Kribbellaceae</taxon>
        <taxon>Kribbella</taxon>
    </lineage>
</organism>
<protein>
    <submittedName>
        <fullName evidence="4">Glycoside hydrolase family 15 protein</fullName>
    </submittedName>
</protein>
<gene>
    <name evidence="4" type="ORF">ACFFGN_09815</name>
</gene>
<dbReference type="RefSeq" id="WP_380045635.1">
    <property type="nucleotide sequence ID" value="NZ_JBHLTC010000011.1"/>
</dbReference>
<dbReference type="InterPro" id="IPR008928">
    <property type="entry name" value="6-hairpin_glycosidase_sf"/>
</dbReference>
<comment type="caution">
    <text evidence="4">The sequence shown here is derived from an EMBL/GenBank/DDBJ whole genome shotgun (WGS) entry which is preliminary data.</text>
</comment>
<evidence type="ECO:0000256" key="2">
    <source>
        <dbReference type="SAM" id="Phobius"/>
    </source>
</evidence>
<reference evidence="4 5" key="1">
    <citation type="submission" date="2024-09" db="EMBL/GenBank/DDBJ databases">
        <authorList>
            <person name="Sun Q."/>
            <person name="Mori K."/>
        </authorList>
    </citation>
    <scope>NUCLEOTIDE SEQUENCE [LARGE SCALE GENOMIC DNA]</scope>
    <source>
        <strain evidence="4 5">CGMCC 1.15906</strain>
    </source>
</reference>
<feature type="transmembrane region" description="Helical" evidence="2">
    <location>
        <begin position="7"/>
        <end position="26"/>
    </location>
</feature>
<feature type="domain" description="GH15-like" evidence="3">
    <location>
        <begin position="87"/>
        <end position="284"/>
    </location>
</feature>
<evidence type="ECO:0000259" key="3">
    <source>
        <dbReference type="Pfam" id="PF00723"/>
    </source>
</evidence>
<accession>A0ABV6QI81</accession>
<dbReference type="InterPro" id="IPR012341">
    <property type="entry name" value="6hp_glycosidase-like_sf"/>
</dbReference>
<dbReference type="InterPro" id="IPR011613">
    <property type="entry name" value="GH15-like"/>
</dbReference>
<dbReference type="PANTHER" id="PTHR31616">
    <property type="entry name" value="TREHALASE"/>
    <property type="match status" value="1"/>
</dbReference>
<evidence type="ECO:0000256" key="1">
    <source>
        <dbReference type="SAM" id="MobiDB-lite"/>
    </source>
</evidence>
<dbReference type="GO" id="GO:0016787">
    <property type="term" value="F:hydrolase activity"/>
    <property type="evidence" value="ECO:0007669"/>
    <property type="project" value="UniProtKB-KW"/>
</dbReference>
<dbReference type="PANTHER" id="PTHR31616:SF0">
    <property type="entry name" value="GLUCAN 1,4-ALPHA-GLUCOSIDASE"/>
    <property type="match status" value="1"/>
</dbReference>
<feature type="region of interest" description="Disordered" evidence="1">
    <location>
        <begin position="130"/>
        <end position="151"/>
    </location>
</feature>
<dbReference type="EMBL" id="JBHLTC010000011">
    <property type="protein sequence ID" value="MFC0624357.1"/>
    <property type="molecule type" value="Genomic_DNA"/>
</dbReference>
<keyword evidence="2" id="KW-0472">Membrane</keyword>
<keyword evidence="2" id="KW-0812">Transmembrane</keyword>
<keyword evidence="5" id="KW-1185">Reference proteome</keyword>
<keyword evidence="2" id="KW-1133">Transmembrane helix</keyword>
<keyword evidence="4" id="KW-0378">Hydrolase</keyword>
<dbReference type="Pfam" id="PF00723">
    <property type="entry name" value="Glyco_hydro_15"/>
    <property type="match status" value="1"/>
</dbReference>
<dbReference type="SUPFAM" id="SSF48208">
    <property type="entry name" value="Six-hairpin glycosidases"/>
    <property type="match status" value="1"/>
</dbReference>
<name>A0ABV6QI81_9ACTN</name>
<sequence>MRRAATVYPWAVIGVLLVTLTAGALVNVRMNPHPQLVEGLPPEYRKVSLATDLRLPSTHPELVRQALTDLKALTPNGYGPLAGWDGPWRYVWPRDASFTAAAWCAVGQYDEASEVFAFLDKVRPQKTKAGGAARELAAGAQPHSGGRHGGGRWEARYHGDASGPMLDGRHPQLDGSGWVLWSAWFCATLQGDRAAADAQVVRNWPMLRQSADQITMELGSNGLPSPSPDYWERNESELTLGTVAPLLAGLRSASALAKRTNHLQDAERWSNAAGRLEHAIDRAFGGRRGYPRTKHGGADAIVTVLGPPFAAARPPVVEAIERSHAVLTLPNGGVTPGQDWRADGVAWTPQTALFGLSAAARGDRRTAESVLAWLDNHRTSSGSIPEKVNRLNAVAGEAPLGWTSALVVLTATALDRPLPIP</sequence>